<proteinExistence type="predicted"/>
<dbReference type="Proteomes" id="UP000515154">
    <property type="component" value="Linkage group LG3"/>
</dbReference>
<dbReference type="RefSeq" id="XP_029634394.1">
    <property type="nucleotide sequence ID" value="XM_029778534.2"/>
</dbReference>
<sequence>MPTFSVEQHDKAKMKTSELIICITSVLLIVLMVSEGSPAQKWRPQGRFGKRTNEMSNNPLWMILSSSNNNNDEALTYVPGEKPVRLDNLLCVSIGLKNAYKCTRSES</sequence>
<evidence type="ECO:0000313" key="1">
    <source>
        <dbReference type="Proteomes" id="UP000515154"/>
    </source>
</evidence>
<keyword evidence="1" id="KW-1185">Reference proteome</keyword>
<evidence type="ECO:0000313" key="2">
    <source>
        <dbReference type="RefSeq" id="XP_029634394.1"/>
    </source>
</evidence>
<name>A0A6P7S7U8_9MOLL</name>
<gene>
    <name evidence="2" type="primary">LOC115209927</name>
</gene>
<organism evidence="1 2">
    <name type="scientific">Octopus sinensis</name>
    <name type="common">East Asian common octopus</name>
    <dbReference type="NCBI Taxonomy" id="2607531"/>
    <lineage>
        <taxon>Eukaryota</taxon>
        <taxon>Metazoa</taxon>
        <taxon>Spiralia</taxon>
        <taxon>Lophotrochozoa</taxon>
        <taxon>Mollusca</taxon>
        <taxon>Cephalopoda</taxon>
        <taxon>Coleoidea</taxon>
        <taxon>Octopodiformes</taxon>
        <taxon>Octopoda</taxon>
        <taxon>Incirrata</taxon>
        <taxon>Octopodidae</taxon>
        <taxon>Octopus</taxon>
    </lineage>
</organism>
<accession>A0A6P7S7U8</accession>
<protein>
    <submittedName>
        <fullName evidence="2">Uncharacterized protein LOC115209927</fullName>
    </submittedName>
</protein>
<reference evidence="2" key="1">
    <citation type="submission" date="2025-08" db="UniProtKB">
        <authorList>
            <consortium name="RefSeq"/>
        </authorList>
    </citation>
    <scope>IDENTIFICATION</scope>
</reference>
<dbReference type="AlphaFoldDB" id="A0A6P7S7U8"/>
<dbReference type="KEGG" id="osn:115209927"/>